<dbReference type="AlphaFoldDB" id="A0A1X0WME7"/>
<dbReference type="Pfam" id="PF06854">
    <property type="entry name" value="Phage_Gp15"/>
    <property type="match status" value="1"/>
</dbReference>
<dbReference type="EMBL" id="LNVF01000009">
    <property type="protein sequence ID" value="ORJ27935.1"/>
    <property type="molecule type" value="Genomic_DNA"/>
</dbReference>
<evidence type="ECO:0008006" key="4">
    <source>
        <dbReference type="Google" id="ProtNLM"/>
    </source>
</evidence>
<name>A0A1X0WME7_STROR</name>
<evidence type="ECO:0000256" key="1">
    <source>
        <dbReference type="SAM" id="MobiDB-lite"/>
    </source>
</evidence>
<reference evidence="2 3" key="1">
    <citation type="journal article" date="2016" name="PLoS ONE">
        <title>Comparative Genomics Analysis of Streptococcus tigurinus Strains Identifies Genetic Elements Specifically and Uniquely Present in Highly Virulent Strains.</title>
        <authorList>
            <person name="Diene S.M."/>
            <person name="Francois P."/>
            <person name="Zbinden A."/>
            <person name="Entenza J.M."/>
            <person name="Resch G."/>
        </authorList>
    </citation>
    <scope>NUCLEOTIDE SEQUENCE [LARGE SCALE GENOMIC DNA]</scope>
    <source>
        <strain evidence="2 3">AZ_8</strain>
    </source>
</reference>
<feature type="region of interest" description="Disordered" evidence="1">
    <location>
        <begin position="186"/>
        <end position="208"/>
    </location>
</feature>
<dbReference type="Proteomes" id="UP000192428">
    <property type="component" value="Unassembled WGS sequence"/>
</dbReference>
<evidence type="ECO:0000313" key="3">
    <source>
        <dbReference type="Proteomes" id="UP000192428"/>
    </source>
</evidence>
<dbReference type="RefSeq" id="WP_084911707.1">
    <property type="nucleotide sequence ID" value="NZ_LNVF01000009.1"/>
</dbReference>
<comment type="caution">
    <text evidence="2">The sequence shown here is derived from an EMBL/GenBank/DDBJ whole genome shotgun (WGS) entry which is preliminary data.</text>
</comment>
<dbReference type="InterPro" id="IPR009660">
    <property type="entry name" value="Phage_A500_Gp15"/>
</dbReference>
<organism evidence="2 3">
    <name type="scientific">Streptococcus oralis subsp. tigurinus</name>
    <dbReference type="NCBI Taxonomy" id="1077464"/>
    <lineage>
        <taxon>Bacteria</taxon>
        <taxon>Bacillati</taxon>
        <taxon>Bacillota</taxon>
        <taxon>Bacilli</taxon>
        <taxon>Lactobacillales</taxon>
        <taxon>Streptococcaceae</taxon>
        <taxon>Streptococcus</taxon>
    </lineage>
</organism>
<sequence>MLDISRKLVDELVLEIEGKEQIFPLLLSFDRVLKVFELWKDDDIPKSMRPFFALRILTGVSFDFLSFEEALEVVQAIFEEHIQTGEKEDDVEYDLAGNVIKSSTTSETPQKRLYNMKHDGAYIFASFMQAYRIDLIEEIGKLHWKKFNALIVGLPEGTKFVEVVKIRSYEPQKGDSQEYIDKMRELQKEYRLPDDDCDEEDDEYDYYE</sequence>
<evidence type="ECO:0000313" key="2">
    <source>
        <dbReference type="EMBL" id="ORJ27935.1"/>
    </source>
</evidence>
<gene>
    <name evidence="2" type="ORF">ATE34_08245</name>
</gene>
<accession>A0A1X0WME7</accession>
<protein>
    <recommendedName>
        <fullName evidence="4">Phage protein</fullName>
    </recommendedName>
</protein>
<proteinExistence type="predicted"/>
<feature type="compositionally biased region" description="Acidic residues" evidence="1">
    <location>
        <begin position="195"/>
        <end position="208"/>
    </location>
</feature>